<keyword evidence="11" id="KW-1185">Reference proteome</keyword>
<evidence type="ECO:0000256" key="7">
    <source>
        <dbReference type="PIRNR" id="PIRNR000535"/>
    </source>
</evidence>
<organism evidence="10 11">
    <name type="scientific">Azospirillum thiophilum</name>
    <dbReference type="NCBI Taxonomy" id="528244"/>
    <lineage>
        <taxon>Bacteria</taxon>
        <taxon>Pseudomonadati</taxon>
        <taxon>Pseudomonadota</taxon>
        <taxon>Alphaproteobacteria</taxon>
        <taxon>Rhodospirillales</taxon>
        <taxon>Azospirillaceae</taxon>
        <taxon>Azospirillum</taxon>
    </lineage>
</organism>
<keyword evidence="3 8" id="KW-0547">Nucleotide-binding</keyword>
<dbReference type="GO" id="GO:0005524">
    <property type="term" value="F:ATP binding"/>
    <property type="evidence" value="ECO:0007669"/>
    <property type="project" value="UniProtKB-UniRule"/>
</dbReference>
<dbReference type="GO" id="GO:0008662">
    <property type="term" value="F:1-phosphofructokinase activity"/>
    <property type="evidence" value="ECO:0007669"/>
    <property type="project" value="UniProtKB-UniRule"/>
</dbReference>
<dbReference type="GO" id="GO:0016052">
    <property type="term" value="P:carbohydrate catabolic process"/>
    <property type="evidence" value="ECO:0007669"/>
    <property type="project" value="UniProtKB-ARBA"/>
</dbReference>
<evidence type="ECO:0000256" key="5">
    <source>
        <dbReference type="ARBA" id="ARBA00022840"/>
    </source>
</evidence>
<dbReference type="GO" id="GO:0044281">
    <property type="term" value="P:small molecule metabolic process"/>
    <property type="evidence" value="ECO:0007669"/>
    <property type="project" value="UniProtKB-ARBA"/>
</dbReference>
<dbReference type="InterPro" id="IPR011611">
    <property type="entry name" value="PfkB_dom"/>
</dbReference>
<evidence type="ECO:0000313" key="10">
    <source>
        <dbReference type="EMBL" id="ALG72311.1"/>
    </source>
</evidence>
<dbReference type="KEGG" id="ati:AL072_14345"/>
<evidence type="ECO:0000259" key="9">
    <source>
        <dbReference type="Pfam" id="PF00294"/>
    </source>
</evidence>
<keyword evidence="2 7" id="KW-0808">Transferase</keyword>
<comment type="similarity">
    <text evidence="1 7 8">Belongs to the carbohydrate kinase PfkB family.</text>
</comment>
<evidence type="ECO:0000313" key="11">
    <source>
        <dbReference type="Proteomes" id="UP000069935"/>
    </source>
</evidence>
<dbReference type="NCBIfam" id="TIGR03828">
    <property type="entry name" value="pfkB"/>
    <property type="match status" value="1"/>
</dbReference>
<comment type="function">
    <text evidence="8">Catalyzes the ATP-dependent phosphorylation of fructose-l-phosphate to fructose-l,6-bisphosphate.</text>
</comment>
<dbReference type="AlphaFoldDB" id="A0AAC8ZUU9"/>
<dbReference type="PROSITE" id="PS00583">
    <property type="entry name" value="PFKB_KINASES_1"/>
    <property type="match status" value="1"/>
</dbReference>
<dbReference type="Pfam" id="PF00294">
    <property type="entry name" value="PfkB"/>
    <property type="match status" value="1"/>
</dbReference>
<sequence length="327" mass="32686">MTGEPVGTRPVVTVTLNPAIDQTITVDALKPGSVHRAKAVRHNAGGKGVNVASCLADWGTPVVATGLLGTGNAAPFEALFAAKGIADAFLRLPGETRVNIKIADLAANDTTDINLPGLSADADAVRRVRETVLGLVEPGVPVLLAGSLPDGVPADAYATLTAELTAAGCRVVLDSSGAPLAAALASTGALPYCIKPNRHELEDWAGRPLPTDADLLDAARELHRRGVAVVVVSLGADGALFVGAGGALHGRLPPVAALSTVGAGDAMVAGLIAGFQQGGGQQGDGLETVARLSVAFAAAKLGRFGPNLPDAATVRALAAQVALSTLA</sequence>
<dbReference type="NCBIfam" id="TIGR03168">
    <property type="entry name" value="1-PFK"/>
    <property type="match status" value="1"/>
</dbReference>
<dbReference type="PIRSF" id="PIRSF000535">
    <property type="entry name" value="1PFK/6PFK/LacC"/>
    <property type="match status" value="1"/>
</dbReference>
<dbReference type="GO" id="GO:0005829">
    <property type="term" value="C:cytosol"/>
    <property type="evidence" value="ECO:0007669"/>
    <property type="project" value="TreeGrafter"/>
</dbReference>
<dbReference type="FunFam" id="3.40.1190.20:FF:000001">
    <property type="entry name" value="Phosphofructokinase"/>
    <property type="match status" value="1"/>
</dbReference>
<evidence type="ECO:0000256" key="2">
    <source>
        <dbReference type="ARBA" id="ARBA00022679"/>
    </source>
</evidence>
<comment type="catalytic activity">
    <reaction evidence="6 8">
        <text>beta-D-fructose 1-phosphate + ATP = beta-D-fructose 1,6-bisphosphate + ADP + H(+)</text>
        <dbReference type="Rhea" id="RHEA:14213"/>
        <dbReference type="ChEBI" id="CHEBI:15378"/>
        <dbReference type="ChEBI" id="CHEBI:30616"/>
        <dbReference type="ChEBI" id="CHEBI:32966"/>
        <dbReference type="ChEBI" id="CHEBI:138881"/>
        <dbReference type="ChEBI" id="CHEBI:456216"/>
        <dbReference type="EC" id="2.7.1.56"/>
    </reaction>
</comment>
<dbReference type="InterPro" id="IPR002173">
    <property type="entry name" value="Carboh/pur_kinase_PfkB_CS"/>
</dbReference>
<dbReference type="InterPro" id="IPR029056">
    <property type="entry name" value="Ribokinase-like"/>
</dbReference>
<feature type="domain" description="Carbohydrate kinase PfkB" evidence="9">
    <location>
        <begin position="15"/>
        <end position="308"/>
    </location>
</feature>
<dbReference type="PANTHER" id="PTHR46566">
    <property type="entry name" value="1-PHOSPHOFRUCTOKINASE-RELATED"/>
    <property type="match status" value="1"/>
</dbReference>
<dbReference type="PANTHER" id="PTHR46566:SF5">
    <property type="entry name" value="1-PHOSPHOFRUCTOKINASE"/>
    <property type="match status" value="1"/>
</dbReference>
<proteinExistence type="inferred from homology"/>
<dbReference type="PROSITE" id="PS00584">
    <property type="entry name" value="PFKB_KINASES_2"/>
    <property type="match status" value="1"/>
</dbReference>
<dbReference type="RefSeq" id="WP_045586053.1">
    <property type="nucleotide sequence ID" value="NZ_CP012402.1"/>
</dbReference>
<dbReference type="CDD" id="cd01164">
    <property type="entry name" value="FruK_PfkB_like"/>
    <property type="match status" value="1"/>
</dbReference>
<protein>
    <recommendedName>
        <fullName evidence="7">Phosphofructokinase</fullName>
    </recommendedName>
</protein>
<evidence type="ECO:0000256" key="6">
    <source>
        <dbReference type="ARBA" id="ARBA00047745"/>
    </source>
</evidence>
<evidence type="ECO:0000256" key="4">
    <source>
        <dbReference type="ARBA" id="ARBA00022777"/>
    </source>
</evidence>
<dbReference type="EMBL" id="CP012402">
    <property type="protein sequence ID" value="ALG72311.1"/>
    <property type="molecule type" value="Genomic_DNA"/>
</dbReference>
<reference evidence="11" key="1">
    <citation type="submission" date="2015-08" db="EMBL/GenBank/DDBJ databases">
        <title>Complete Genome Sequence of Azospirillum thiophilum BV-S.</title>
        <authorList>
            <person name="Fomenkov A."/>
            <person name="Vincze T."/>
            <person name="Grabovich M."/>
            <person name="Dubinina G."/>
            <person name="Orlova M."/>
            <person name="Belousova E."/>
            <person name="Roberts R.J."/>
        </authorList>
    </citation>
    <scope>NUCLEOTIDE SEQUENCE [LARGE SCALE GENOMIC DNA]</scope>
    <source>
        <strain evidence="11">BV-S</strain>
    </source>
</reference>
<dbReference type="Gene3D" id="3.40.1190.20">
    <property type="match status" value="1"/>
</dbReference>
<gene>
    <name evidence="10" type="ORF">AL072_14345</name>
</gene>
<accession>A0AAC8ZUU9</accession>
<evidence type="ECO:0000256" key="8">
    <source>
        <dbReference type="RuleBase" id="RU369061"/>
    </source>
</evidence>
<evidence type="ECO:0000256" key="1">
    <source>
        <dbReference type="ARBA" id="ARBA00010688"/>
    </source>
</evidence>
<keyword evidence="4 8" id="KW-0418">Kinase</keyword>
<keyword evidence="5 8" id="KW-0067">ATP-binding</keyword>
<evidence type="ECO:0000256" key="3">
    <source>
        <dbReference type="ARBA" id="ARBA00022741"/>
    </source>
</evidence>
<name>A0AAC8ZUU9_9PROT</name>
<dbReference type="InterPro" id="IPR017583">
    <property type="entry name" value="Tagatose/fructose_Pkinase"/>
</dbReference>
<reference evidence="10 11" key="2">
    <citation type="journal article" date="2016" name="Genome Announc.">
        <title>Complete Genome Sequence of a Strain of Azospirillum thiophilum Isolated from a Sulfide Spring.</title>
        <authorList>
            <person name="Fomenkov A."/>
            <person name="Vincze T."/>
            <person name="Grabovich M."/>
            <person name="Anton B.P."/>
            <person name="Dubinina G."/>
            <person name="Orlova M."/>
            <person name="Belousova E."/>
            <person name="Roberts R.J."/>
        </authorList>
    </citation>
    <scope>NUCLEOTIDE SEQUENCE [LARGE SCALE GENOMIC DNA]</scope>
    <source>
        <strain evidence="10 11">BV-S</strain>
    </source>
</reference>
<dbReference type="InterPro" id="IPR022463">
    <property type="entry name" value="1-PFruKinase"/>
</dbReference>
<dbReference type="Proteomes" id="UP000069935">
    <property type="component" value="Chromosome 2"/>
</dbReference>
<dbReference type="SUPFAM" id="SSF53613">
    <property type="entry name" value="Ribokinase-like"/>
    <property type="match status" value="1"/>
</dbReference>